<evidence type="ECO:0000313" key="3">
    <source>
        <dbReference type="Proteomes" id="UP000093080"/>
    </source>
</evidence>
<dbReference type="GO" id="GO:0009055">
    <property type="term" value="F:electron transfer activity"/>
    <property type="evidence" value="ECO:0007669"/>
    <property type="project" value="InterPro"/>
</dbReference>
<evidence type="ECO:0000256" key="1">
    <source>
        <dbReference type="SAM" id="Phobius"/>
    </source>
</evidence>
<dbReference type="SUPFAM" id="SSF46626">
    <property type="entry name" value="Cytochrome c"/>
    <property type="match status" value="1"/>
</dbReference>
<protein>
    <submittedName>
        <fullName evidence="2">Cytochrome c family protein</fullName>
    </submittedName>
</protein>
<sequence>MITSGLIIAIIASFHILPSHLATGAFWFNVYIEREAVRKNRPELFEFLKKFTLLILIFSFVIGSITGVGIWYSATVASPRGISGLIHNYVWGWATEWVFFILEIATIYVYYYTLGRIDKESHLKIGLTYALAAWISMIIITGILAFMLTTGKWSETGGFFDGFFNETYWPQLFVRTSMMFGIAGLYAVIVASRMKNDEVGKEIIKKASIWGIAGMVFGAIFSLWYLQKLPENAKEMAFYGGLPYLKTLLYVAGTSYVVVLLYFVFFGLIRPRYAGVVSGIIMLIVLFVGIGAGEGFREGVRRPFVISQYMYGNQLIGRDIPAKGIKNEVERYQEEGFIKNIYWAGGLNLEEPKDRIKAGRILTLYVCGNCHSLEVNGIIRPLPVLLSRLDPESPDDIADFMDALGDYPYMPPFPGNDEDKALIGEFLFTLPKGGM</sequence>
<keyword evidence="1" id="KW-0812">Transmembrane</keyword>
<dbReference type="PATRIC" id="fig|1156395.6.peg.837"/>
<feature type="transmembrane region" description="Helical" evidence="1">
    <location>
        <begin position="94"/>
        <end position="114"/>
    </location>
</feature>
<feature type="transmembrane region" description="Helical" evidence="1">
    <location>
        <begin position="126"/>
        <end position="148"/>
    </location>
</feature>
<accession>A0A1B9F7M8</accession>
<reference evidence="2 3" key="1">
    <citation type="submission" date="2016-06" db="EMBL/GenBank/DDBJ databases">
        <title>Respiratory ammonification of nitrate coupled to the oxidation of elemental sulfur in deep-sea autotrophic thermophilic bacteria.</title>
        <authorList>
            <person name="Slobodkina G.B."/>
            <person name="Mardanov A.V."/>
            <person name="Ravin N.V."/>
            <person name="Frolova A.A."/>
            <person name="Viryasiv M.B."/>
            <person name="Chernyh N.A."/>
            <person name="Bonch-Osmolovskaya E.A."/>
            <person name="Slobodkin A.I."/>
        </authorList>
    </citation>
    <scope>NUCLEOTIDE SEQUENCE [LARGE SCALE GENOMIC DNA]</scope>
    <source>
        <strain evidence="2 3">S69</strain>
    </source>
</reference>
<dbReference type="InterPro" id="IPR036909">
    <property type="entry name" value="Cyt_c-like_dom_sf"/>
</dbReference>
<feature type="transmembrane region" description="Helical" evidence="1">
    <location>
        <begin position="247"/>
        <end position="266"/>
    </location>
</feature>
<feature type="transmembrane region" description="Helical" evidence="1">
    <location>
        <begin position="209"/>
        <end position="227"/>
    </location>
</feature>
<comment type="caution">
    <text evidence="2">The sequence shown here is derived from an EMBL/GenBank/DDBJ whole genome shotgun (WGS) entry which is preliminary data.</text>
</comment>
<keyword evidence="1" id="KW-1133">Transmembrane helix</keyword>
<dbReference type="Proteomes" id="UP000093080">
    <property type="component" value="Unassembled WGS sequence"/>
</dbReference>
<keyword evidence="3" id="KW-1185">Reference proteome</keyword>
<dbReference type="GO" id="GO:0020037">
    <property type="term" value="F:heme binding"/>
    <property type="evidence" value="ECO:0007669"/>
    <property type="project" value="InterPro"/>
</dbReference>
<feature type="transmembrane region" description="Helical" evidence="1">
    <location>
        <begin position="6"/>
        <end position="30"/>
    </location>
</feature>
<dbReference type="STRING" id="1156395.DBT_0825"/>
<gene>
    <name evidence="2" type="ORF">DBT_0825</name>
</gene>
<feature type="transmembrane region" description="Helical" evidence="1">
    <location>
        <begin position="51"/>
        <end position="74"/>
    </location>
</feature>
<evidence type="ECO:0000313" key="2">
    <source>
        <dbReference type="EMBL" id="OCC15900.1"/>
    </source>
</evidence>
<proteinExistence type="predicted"/>
<feature type="transmembrane region" description="Helical" evidence="1">
    <location>
        <begin position="273"/>
        <end position="293"/>
    </location>
</feature>
<keyword evidence="1" id="KW-0472">Membrane</keyword>
<feature type="transmembrane region" description="Helical" evidence="1">
    <location>
        <begin position="168"/>
        <end position="189"/>
    </location>
</feature>
<name>A0A1B9F7M8_9BACT</name>
<dbReference type="EMBL" id="MAGO01000003">
    <property type="protein sequence ID" value="OCC15900.1"/>
    <property type="molecule type" value="Genomic_DNA"/>
</dbReference>
<organism evidence="2 3">
    <name type="scientific">Dissulfuribacter thermophilus</name>
    <dbReference type="NCBI Taxonomy" id="1156395"/>
    <lineage>
        <taxon>Bacteria</taxon>
        <taxon>Pseudomonadati</taxon>
        <taxon>Thermodesulfobacteriota</taxon>
        <taxon>Dissulfuribacteria</taxon>
        <taxon>Dissulfuribacterales</taxon>
        <taxon>Dissulfuribacteraceae</taxon>
        <taxon>Dissulfuribacter</taxon>
    </lineage>
</organism>
<dbReference type="AlphaFoldDB" id="A0A1B9F7M8"/>